<name>A0A2M4DLI4_ANODA</name>
<organism evidence="1">
    <name type="scientific">Anopheles darlingi</name>
    <name type="common">Mosquito</name>
    <dbReference type="NCBI Taxonomy" id="43151"/>
    <lineage>
        <taxon>Eukaryota</taxon>
        <taxon>Metazoa</taxon>
        <taxon>Ecdysozoa</taxon>
        <taxon>Arthropoda</taxon>
        <taxon>Hexapoda</taxon>
        <taxon>Insecta</taxon>
        <taxon>Pterygota</taxon>
        <taxon>Neoptera</taxon>
        <taxon>Endopterygota</taxon>
        <taxon>Diptera</taxon>
        <taxon>Nematocera</taxon>
        <taxon>Culicoidea</taxon>
        <taxon>Culicidae</taxon>
        <taxon>Anophelinae</taxon>
        <taxon>Anopheles</taxon>
    </lineage>
</organism>
<sequence length="84" mass="9800">MLRDGRLLFIGWKSALLQTSVGHRQNNTPNVNFSLTVTLIHIATPMAQSSAELVCLTNHYYEQFYYIEVKKQYNTLLKNDVYKF</sequence>
<dbReference type="AlphaFoldDB" id="A0A2M4DLI4"/>
<accession>A0A2M4DLI4</accession>
<dbReference type="EMBL" id="GGFL01014242">
    <property type="protein sequence ID" value="MBW78420.1"/>
    <property type="molecule type" value="Transcribed_RNA"/>
</dbReference>
<proteinExistence type="predicted"/>
<evidence type="ECO:0000313" key="1">
    <source>
        <dbReference type="EMBL" id="MBW78420.1"/>
    </source>
</evidence>
<protein>
    <submittedName>
        <fullName evidence="1">Putative secreted protein</fullName>
    </submittedName>
</protein>
<reference evidence="1" key="1">
    <citation type="submission" date="2018-01" db="EMBL/GenBank/DDBJ databases">
        <title>An insight into the sialome of Amazonian anophelines.</title>
        <authorList>
            <person name="Ribeiro J.M."/>
            <person name="Scarpassa V."/>
            <person name="Calvo E."/>
        </authorList>
    </citation>
    <scope>NUCLEOTIDE SEQUENCE</scope>
</reference>